<feature type="coiled-coil region" evidence="4">
    <location>
        <begin position="362"/>
        <end position="403"/>
    </location>
</feature>
<feature type="domain" description="Exosome complex component CSL4 C-terminal" evidence="7">
    <location>
        <begin position="119"/>
        <end position="158"/>
    </location>
</feature>
<evidence type="ECO:0008006" key="11">
    <source>
        <dbReference type="Google" id="ProtNLM"/>
    </source>
</evidence>
<keyword evidence="3" id="KW-0271">Exosome</keyword>
<name>A0A0G4MKX7_VERLO</name>
<evidence type="ECO:0000259" key="7">
    <source>
        <dbReference type="Pfam" id="PF10447"/>
    </source>
</evidence>
<organism evidence="9 10">
    <name type="scientific">Verticillium longisporum</name>
    <name type="common">Verticillium dahliae var. longisporum</name>
    <dbReference type="NCBI Taxonomy" id="100787"/>
    <lineage>
        <taxon>Eukaryota</taxon>
        <taxon>Fungi</taxon>
        <taxon>Dikarya</taxon>
        <taxon>Ascomycota</taxon>
        <taxon>Pezizomycotina</taxon>
        <taxon>Sordariomycetes</taxon>
        <taxon>Hypocreomycetidae</taxon>
        <taxon>Glomerellales</taxon>
        <taxon>Plectosphaerellaceae</taxon>
        <taxon>Verticillium</taxon>
    </lineage>
</organism>
<reference evidence="9 10" key="1">
    <citation type="submission" date="2015-05" db="EMBL/GenBank/DDBJ databases">
        <authorList>
            <person name="Wang D.B."/>
            <person name="Wang M."/>
        </authorList>
    </citation>
    <scope>NUCLEOTIDE SEQUENCE [LARGE SCALE GENOMIC DNA]</scope>
    <source>
        <strain evidence="9">VL1</strain>
    </source>
</reference>
<dbReference type="Gene3D" id="2.40.50.100">
    <property type="match status" value="1"/>
</dbReference>
<dbReference type="PANTHER" id="PTHR12686:SF8">
    <property type="entry name" value="EXOSOME COMPLEX COMPONENT CSL4"/>
    <property type="match status" value="1"/>
</dbReference>
<dbReference type="Proteomes" id="UP000044602">
    <property type="component" value="Unassembled WGS sequence"/>
</dbReference>
<dbReference type="EMBL" id="CVQH01023305">
    <property type="protein sequence ID" value="CRK34896.1"/>
    <property type="molecule type" value="Genomic_DNA"/>
</dbReference>
<evidence type="ECO:0000259" key="8">
    <source>
        <dbReference type="Pfam" id="PF14382"/>
    </source>
</evidence>
<feature type="region of interest" description="Disordered" evidence="5">
    <location>
        <begin position="247"/>
        <end position="324"/>
    </location>
</feature>
<dbReference type="CDD" id="cd05791">
    <property type="entry name" value="S1_CSL4"/>
    <property type="match status" value="1"/>
</dbReference>
<dbReference type="Pfam" id="PF10447">
    <property type="entry name" value="EXOSC1"/>
    <property type="match status" value="1"/>
</dbReference>
<feature type="compositionally biased region" description="Polar residues" evidence="5">
    <location>
        <begin position="286"/>
        <end position="305"/>
    </location>
</feature>
<dbReference type="PANTHER" id="PTHR12686">
    <property type="entry name" value="3'-5' EXORIBONUCLEASE CSL4-RELATED"/>
    <property type="match status" value="1"/>
</dbReference>
<dbReference type="InterPro" id="IPR025721">
    <property type="entry name" value="Exosome_cplx_N_dom"/>
</dbReference>
<keyword evidence="2" id="KW-0963">Cytoplasm</keyword>
<evidence type="ECO:0000313" key="9">
    <source>
        <dbReference type="EMBL" id="CRK34896.1"/>
    </source>
</evidence>
<proteinExistence type="predicted"/>
<dbReference type="Pfam" id="PF06428">
    <property type="entry name" value="Sec2p"/>
    <property type="match status" value="1"/>
</dbReference>
<dbReference type="InterPro" id="IPR009449">
    <property type="entry name" value="Sec2_N"/>
</dbReference>
<keyword evidence="10" id="KW-1185">Reference proteome</keyword>
<dbReference type="GO" id="GO:0005730">
    <property type="term" value="C:nucleolus"/>
    <property type="evidence" value="ECO:0007669"/>
    <property type="project" value="UniProtKB-SubCell"/>
</dbReference>
<dbReference type="SUPFAM" id="SSF144284">
    <property type="entry name" value="Sec2 N-terminal region"/>
    <property type="match status" value="1"/>
</dbReference>
<dbReference type="Gene3D" id="2.40.50.140">
    <property type="entry name" value="Nucleic acid-binding proteins"/>
    <property type="match status" value="1"/>
</dbReference>
<evidence type="ECO:0000313" key="10">
    <source>
        <dbReference type="Proteomes" id="UP000044602"/>
    </source>
</evidence>
<evidence type="ECO:0000256" key="5">
    <source>
        <dbReference type="SAM" id="MobiDB-lite"/>
    </source>
</evidence>
<feature type="domain" description="GDP/GTP exchange factor Sec2 N-terminal" evidence="6">
    <location>
        <begin position="328"/>
        <end position="400"/>
    </location>
</feature>
<dbReference type="Pfam" id="PF14382">
    <property type="entry name" value="ECR1_N"/>
    <property type="match status" value="1"/>
</dbReference>
<accession>A0A0G4MKX7</accession>
<dbReference type="GO" id="GO:0000176">
    <property type="term" value="C:nuclear exosome (RNase complex)"/>
    <property type="evidence" value="ECO:0007669"/>
    <property type="project" value="TreeGrafter"/>
</dbReference>
<dbReference type="STRING" id="100787.A0A0G4MKX7"/>
<dbReference type="InterPro" id="IPR019495">
    <property type="entry name" value="EXOSC1_C"/>
</dbReference>
<evidence type="ECO:0000256" key="3">
    <source>
        <dbReference type="ARBA" id="ARBA00022835"/>
    </source>
</evidence>
<dbReference type="SUPFAM" id="SSF110324">
    <property type="entry name" value="Ribosomal L27 protein-like"/>
    <property type="match status" value="1"/>
</dbReference>
<feature type="region of interest" description="Disordered" evidence="5">
    <location>
        <begin position="421"/>
        <end position="456"/>
    </location>
</feature>
<evidence type="ECO:0000256" key="1">
    <source>
        <dbReference type="ARBA" id="ARBA00004604"/>
    </source>
</evidence>
<dbReference type="Gene3D" id="6.10.140.910">
    <property type="match status" value="1"/>
</dbReference>
<dbReference type="GO" id="GO:0005737">
    <property type="term" value="C:cytoplasm"/>
    <property type="evidence" value="ECO:0007669"/>
    <property type="project" value="TreeGrafter"/>
</dbReference>
<dbReference type="InterPro" id="IPR012340">
    <property type="entry name" value="NA-bd_OB-fold"/>
</dbReference>
<dbReference type="GO" id="GO:0006396">
    <property type="term" value="P:RNA processing"/>
    <property type="evidence" value="ECO:0007669"/>
    <property type="project" value="InterPro"/>
</dbReference>
<feature type="compositionally biased region" description="Basic and acidic residues" evidence="5">
    <location>
        <begin position="421"/>
        <end position="432"/>
    </location>
</feature>
<keyword evidence="4" id="KW-0175">Coiled coil</keyword>
<dbReference type="SUPFAM" id="SSF50249">
    <property type="entry name" value="Nucleic acid-binding proteins"/>
    <property type="match status" value="1"/>
</dbReference>
<protein>
    <recommendedName>
        <fullName evidence="11">RNA-binding domain-containing protein</fullName>
    </recommendedName>
</protein>
<evidence type="ECO:0000259" key="6">
    <source>
        <dbReference type="Pfam" id="PF06428"/>
    </source>
</evidence>
<feature type="coiled-coil region" evidence="4">
    <location>
        <begin position="198"/>
        <end position="232"/>
    </location>
</feature>
<evidence type="ECO:0000256" key="4">
    <source>
        <dbReference type="SAM" id="Coils"/>
    </source>
</evidence>
<feature type="compositionally biased region" description="Pro residues" evidence="5">
    <location>
        <begin position="254"/>
        <end position="264"/>
    </location>
</feature>
<feature type="domain" description="Exosome complex component N-terminal" evidence="8">
    <location>
        <begin position="10"/>
        <end position="46"/>
    </location>
</feature>
<comment type="subcellular location">
    <subcellularLocation>
        <location evidence="1">Nucleus</location>
        <location evidence="1">Nucleolus</location>
    </subcellularLocation>
</comment>
<gene>
    <name evidence="9" type="ORF">BN1708_006533</name>
</gene>
<sequence>MATDAIPQTAVPGTALGPASRYRSGAGTHIHEGIVVSSLLGRVTVDTPASANGPAKRLTRIAGVLNSPADRATISVSRHGGKKREALPDVSNIVLCRVLRLMPRQAIVSIQQVGDTVLQTEWQGVIRSQDVRATEKDKIKIHEAFKPGDIVKAQVISLGDQANYYLSTASNELGVIMATSEAGNDMVPVSWKEDSAYIQEAAASLLEAQARIADLEAQVRLLNQKATAAVDRWADYEDELANLRKQVNAQPQPKQSPPQQPLPSPSRSSFLPTTGVANRLSAMLSRKSTPNLRPSSIPSTPTLTRTPAPEEEGFGDDGPAHPLNAHADLLSALHHEQHLRRAAESRLSTTDQEVEELSVSLFEQANEMVATERRARARLEERVETLEKREADKKRRLDRLEGAVGRIERVRSLLGEERLKKMREQSRVENDMGGRTTPPQDDEEANVLVEQSDTRD</sequence>
<dbReference type="InterPro" id="IPR039771">
    <property type="entry name" value="Csl4"/>
</dbReference>
<evidence type="ECO:0000256" key="2">
    <source>
        <dbReference type="ARBA" id="ARBA00022490"/>
    </source>
</evidence>
<dbReference type="GO" id="GO:0003723">
    <property type="term" value="F:RNA binding"/>
    <property type="evidence" value="ECO:0007669"/>
    <property type="project" value="InterPro"/>
</dbReference>
<dbReference type="AlphaFoldDB" id="A0A0G4MKX7"/>